<keyword evidence="2" id="KW-1185">Reference proteome</keyword>
<sequence>MTLAAPMGSGKTYGIIHYISQQVVDNPDFRTFFVTNDKKGLHSKKFLDAVQEAYQDKNGHSASSHYLHQRVAVLKALPDTVTDLLEATLPSELETHHIKYLISVLKDYQKRYQDQPNELDNDNGNDWKNLKQAYEDVKQAIIDQVAFNLHLDLPLSQINRHKIQHYAISQKTPLAYFLEKHFPTLNLKTHQLIILTSAKLISTYLDFFTRRSLPVSQSQCLGNALVVIDEIDNLKTAALDKIIDDAQQFPVDFLPFFKEIFVGVNNPQKKRSANILKILRRNHKLSFLKHQVNFLAQVYELEEDYKTVGFHVTNNFIFTLSNLTGTSNGPWWSYQDKSAQQVKLYTAKAPKGDHLHFYRMLRQMGHFQLMLTQLINDWANQYQKEINQERQDLDNQLSLDDAILTICDCLGFSAESKHLVLSLHQRLGYLHGRPLAQAQDDKYGRYLQRTGLQLFSMTDSDAHLNRTALGAVFIQETPEKFLLKLAQRGMVLGMSATVDLETVLGNFDFGFLREQLGVHFIDGTKDLSLETRRQFDVTQRCRQQKTTVKILPVVSEFGDFEDGGCMRRLIHKRVPNANQLFQKDDTVQQLEDIVQQLMCDVQRGNSGDYYQNRYLNLFDSFICFLIQPKMPTFLGLQSVLPKAQDTPHEEQMSETTIQQVFELLTSILCSQEKETPQLRIIKKSKLPNKKTVETQISEALRLPEKMKTRVYLLSAYQTLGVGQNLVHTIGNLEVNWAINIAPQNADLKDPRQQRIDISGIYYGPITHIFADTNQVPLHQLTKSWILKYYQIYSLVDNHEISLLDVQKYIRNQNKHRHASQFRQTISYVGAQTRIILQAAGRLDRTFNKVPVTLVVISAEILNYFNVFPLSDDQLGPIAQALRDYQREKKLPTLTKKQMIINHWNKQTKLTQARVNWLKKHLQESIPAEQFKNYRKHLLCHPTESFEDYHSFEKMPEFTYLEGLSREYRVERKGESFTFLPENQGHEVVSAQSTGLTAMMQNPTLAAYFDKHHYPRKWAELPYSMNPVQVDSYKGYLGEVCGKVLMERYWHVVLKPLPQVFNEFFDFETTNKVLIDFKNWRQPHRRDVQQERRHVQDKLKEIRDADPNCNWRVLIVNILQPVDGQNYRIQPTNDGRILEVPYLLNQQGQSILTPSDRKKVADFLNE</sequence>
<dbReference type="Proteomes" id="UP000051955">
    <property type="component" value="Unassembled WGS sequence"/>
</dbReference>
<name>A0A0R1LFJ6_9LACO</name>
<evidence type="ECO:0000313" key="2">
    <source>
        <dbReference type="Proteomes" id="UP000051955"/>
    </source>
</evidence>
<dbReference type="PATRIC" id="fig|1423715.3.peg.550"/>
<gene>
    <name evidence="1" type="ORF">FD25_GL000526</name>
</gene>
<dbReference type="AlphaFoldDB" id="A0A0R1LFJ6"/>
<organism evidence="1 2">
    <name type="scientific">Levilactobacillus acidifarinae DSM 19394 = JCM 15949</name>
    <dbReference type="NCBI Taxonomy" id="1423715"/>
    <lineage>
        <taxon>Bacteria</taxon>
        <taxon>Bacillati</taxon>
        <taxon>Bacillota</taxon>
        <taxon>Bacilli</taxon>
        <taxon>Lactobacillales</taxon>
        <taxon>Lactobacillaceae</taxon>
        <taxon>Levilactobacillus</taxon>
    </lineage>
</organism>
<accession>A0A0R1LFJ6</accession>
<reference evidence="1 2" key="1">
    <citation type="journal article" date="2015" name="Genome Announc.">
        <title>Expanding the biotechnology potential of lactobacilli through comparative genomics of 213 strains and associated genera.</title>
        <authorList>
            <person name="Sun Z."/>
            <person name="Harris H.M."/>
            <person name="McCann A."/>
            <person name="Guo C."/>
            <person name="Argimon S."/>
            <person name="Zhang W."/>
            <person name="Yang X."/>
            <person name="Jeffery I.B."/>
            <person name="Cooney J.C."/>
            <person name="Kagawa T.F."/>
            <person name="Liu W."/>
            <person name="Song Y."/>
            <person name="Salvetti E."/>
            <person name="Wrobel A."/>
            <person name="Rasinkangas P."/>
            <person name="Parkhill J."/>
            <person name="Rea M.C."/>
            <person name="O'Sullivan O."/>
            <person name="Ritari J."/>
            <person name="Douillard F.P."/>
            <person name="Paul Ross R."/>
            <person name="Yang R."/>
            <person name="Briner A.E."/>
            <person name="Felis G.E."/>
            <person name="de Vos W.M."/>
            <person name="Barrangou R."/>
            <person name="Klaenhammer T.R."/>
            <person name="Caufield P.W."/>
            <person name="Cui Y."/>
            <person name="Zhang H."/>
            <person name="O'Toole P.W."/>
        </authorList>
    </citation>
    <scope>NUCLEOTIDE SEQUENCE [LARGE SCALE GENOMIC DNA]</scope>
    <source>
        <strain evidence="1 2">DSM 19394</strain>
    </source>
</reference>
<evidence type="ECO:0000313" key="1">
    <source>
        <dbReference type="EMBL" id="KRK94556.1"/>
    </source>
</evidence>
<proteinExistence type="predicted"/>
<comment type="caution">
    <text evidence="1">The sequence shown here is derived from an EMBL/GenBank/DDBJ whole genome shotgun (WGS) entry which is preliminary data.</text>
</comment>
<protein>
    <submittedName>
        <fullName evidence="1">Uncharacterized protein</fullName>
    </submittedName>
</protein>
<dbReference type="EMBL" id="AZDV01000026">
    <property type="protein sequence ID" value="KRK94556.1"/>
    <property type="molecule type" value="Genomic_DNA"/>
</dbReference>